<dbReference type="EMBL" id="CACRSM010000002">
    <property type="protein sequence ID" value="VYS97733.1"/>
    <property type="molecule type" value="Genomic_DNA"/>
</dbReference>
<protein>
    <submittedName>
        <fullName evidence="1">Uncharacterized protein</fullName>
    </submittedName>
</protein>
<name>A0A6N2SW10_9ACTO</name>
<dbReference type="Gene3D" id="3.40.50.720">
    <property type="entry name" value="NAD(P)-binding Rossmann-like Domain"/>
    <property type="match status" value="1"/>
</dbReference>
<proteinExistence type="predicted"/>
<gene>
    <name evidence="1" type="ORF">AOLFYP35_01066</name>
</gene>
<sequence length="252" mass="28135">MASPLSIEINGIDPVTIAAVELIIQTLPELRLRLVDSRRLSAELVGLLPEERLLPRRSQALRSHLAKHYPHLRYCSSYSPIDLGIIASVGSHDLEKADAMMHCDIPHLLTCRNEGYWDIGPLVVPGVTCCARCLETTQSERHSLPSLGRDLELWRFETPLPWLTHMAAAWLSLMIYDFARFGMERRSSMNRFLRITTAGEVSWIEVDNDPLCGCTSGAVSQPPAASLTATTLSTSIGEFDMLSHNHRYRIAS</sequence>
<dbReference type="AlphaFoldDB" id="A0A6N2SW10"/>
<accession>A0A6N2SW10</accession>
<organism evidence="1">
    <name type="scientific">Schaalia odontolytica</name>
    <dbReference type="NCBI Taxonomy" id="1660"/>
    <lineage>
        <taxon>Bacteria</taxon>
        <taxon>Bacillati</taxon>
        <taxon>Actinomycetota</taxon>
        <taxon>Actinomycetes</taxon>
        <taxon>Actinomycetales</taxon>
        <taxon>Actinomycetaceae</taxon>
        <taxon>Schaalia</taxon>
    </lineage>
</organism>
<reference evidence="1" key="1">
    <citation type="submission" date="2019-11" db="EMBL/GenBank/DDBJ databases">
        <authorList>
            <person name="Feng L."/>
        </authorList>
    </citation>
    <scope>NUCLEOTIDE SEQUENCE</scope>
    <source>
        <strain evidence="1">AodontolyticusLFYP35</strain>
    </source>
</reference>
<evidence type="ECO:0000313" key="1">
    <source>
        <dbReference type="EMBL" id="VYS97733.1"/>
    </source>
</evidence>